<keyword evidence="3" id="KW-1185">Reference proteome</keyword>
<dbReference type="PaxDb" id="39947-A0A0P0W936"/>
<dbReference type="Proteomes" id="UP000059680">
    <property type="component" value="Chromosome 4"/>
</dbReference>
<dbReference type="AlphaFoldDB" id="A0A0P0W936"/>
<proteinExistence type="predicted"/>
<reference evidence="3" key="1">
    <citation type="journal article" date="2005" name="Nature">
        <title>The map-based sequence of the rice genome.</title>
        <authorList>
            <consortium name="International rice genome sequencing project (IRGSP)"/>
            <person name="Matsumoto T."/>
            <person name="Wu J."/>
            <person name="Kanamori H."/>
            <person name="Katayose Y."/>
            <person name="Fujisawa M."/>
            <person name="Namiki N."/>
            <person name="Mizuno H."/>
            <person name="Yamamoto K."/>
            <person name="Antonio B.A."/>
            <person name="Baba T."/>
            <person name="Sakata K."/>
            <person name="Nagamura Y."/>
            <person name="Aoki H."/>
            <person name="Arikawa K."/>
            <person name="Arita K."/>
            <person name="Bito T."/>
            <person name="Chiden Y."/>
            <person name="Fujitsuka N."/>
            <person name="Fukunaka R."/>
            <person name="Hamada M."/>
            <person name="Harada C."/>
            <person name="Hayashi A."/>
            <person name="Hijishita S."/>
            <person name="Honda M."/>
            <person name="Hosokawa S."/>
            <person name="Ichikawa Y."/>
            <person name="Idonuma A."/>
            <person name="Iijima M."/>
            <person name="Ikeda M."/>
            <person name="Ikeno M."/>
            <person name="Ito K."/>
            <person name="Ito S."/>
            <person name="Ito T."/>
            <person name="Ito Y."/>
            <person name="Ito Y."/>
            <person name="Iwabuchi A."/>
            <person name="Kamiya K."/>
            <person name="Karasawa W."/>
            <person name="Kurita K."/>
            <person name="Katagiri S."/>
            <person name="Kikuta A."/>
            <person name="Kobayashi H."/>
            <person name="Kobayashi N."/>
            <person name="Machita K."/>
            <person name="Maehara T."/>
            <person name="Masukawa M."/>
            <person name="Mizubayashi T."/>
            <person name="Mukai Y."/>
            <person name="Nagasaki H."/>
            <person name="Nagata Y."/>
            <person name="Naito S."/>
            <person name="Nakashima M."/>
            <person name="Nakama Y."/>
            <person name="Nakamichi Y."/>
            <person name="Nakamura M."/>
            <person name="Meguro A."/>
            <person name="Negishi M."/>
            <person name="Ohta I."/>
            <person name="Ohta T."/>
            <person name="Okamoto M."/>
            <person name="Ono N."/>
            <person name="Saji S."/>
            <person name="Sakaguchi M."/>
            <person name="Sakai K."/>
            <person name="Shibata M."/>
            <person name="Shimokawa T."/>
            <person name="Song J."/>
            <person name="Takazaki Y."/>
            <person name="Terasawa K."/>
            <person name="Tsugane M."/>
            <person name="Tsuji K."/>
            <person name="Ueda S."/>
            <person name="Waki K."/>
            <person name="Yamagata H."/>
            <person name="Yamamoto M."/>
            <person name="Yamamoto S."/>
            <person name="Yamane H."/>
            <person name="Yoshiki S."/>
            <person name="Yoshihara R."/>
            <person name="Yukawa K."/>
            <person name="Zhong H."/>
            <person name="Yano M."/>
            <person name="Yuan Q."/>
            <person name="Ouyang S."/>
            <person name="Liu J."/>
            <person name="Jones K.M."/>
            <person name="Gansberger K."/>
            <person name="Moffat K."/>
            <person name="Hill J."/>
            <person name="Bera J."/>
            <person name="Fadrosh D."/>
            <person name="Jin S."/>
            <person name="Johri S."/>
            <person name="Kim M."/>
            <person name="Overton L."/>
            <person name="Reardon M."/>
            <person name="Tsitrin T."/>
            <person name="Vuong H."/>
            <person name="Weaver B."/>
            <person name="Ciecko A."/>
            <person name="Tallon L."/>
            <person name="Jackson J."/>
            <person name="Pai G."/>
            <person name="Aken S.V."/>
            <person name="Utterback T."/>
            <person name="Reidmuller S."/>
            <person name="Feldblyum T."/>
            <person name="Hsiao J."/>
            <person name="Zismann V."/>
            <person name="Iobst S."/>
            <person name="de Vazeille A.R."/>
            <person name="Buell C.R."/>
            <person name="Ying K."/>
            <person name="Li Y."/>
            <person name="Lu T."/>
            <person name="Huang Y."/>
            <person name="Zhao Q."/>
            <person name="Feng Q."/>
            <person name="Zhang L."/>
            <person name="Zhu J."/>
            <person name="Weng Q."/>
            <person name="Mu J."/>
            <person name="Lu Y."/>
            <person name="Fan D."/>
            <person name="Liu Y."/>
            <person name="Guan J."/>
            <person name="Zhang Y."/>
            <person name="Yu S."/>
            <person name="Liu X."/>
            <person name="Zhang Y."/>
            <person name="Hong G."/>
            <person name="Han B."/>
            <person name="Choisne N."/>
            <person name="Demange N."/>
            <person name="Orjeda G."/>
            <person name="Samain S."/>
            <person name="Cattolico L."/>
            <person name="Pelletier E."/>
            <person name="Couloux A."/>
            <person name="Segurens B."/>
            <person name="Wincker P."/>
            <person name="D'Hont A."/>
            <person name="Scarpelli C."/>
            <person name="Weissenbach J."/>
            <person name="Salanoubat M."/>
            <person name="Quetier F."/>
            <person name="Yu Y."/>
            <person name="Kim H.R."/>
            <person name="Rambo T."/>
            <person name="Currie J."/>
            <person name="Collura K."/>
            <person name="Luo M."/>
            <person name="Yang T."/>
            <person name="Ammiraju J.S.S."/>
            <person name="Engler F."/>
            <person name="Soderlund C."/>
            <person name="Wing R.A."/>
            <person name="Palmer L.E."/>
            <person name="de la Bastide M."/>
            <person name="Spiegel L."/>
            <person name="Nascimento L."/>
            <person name="Zutavern T."/>
            <person name="O'Shaughnessy A."/>
            <person name="Dike S."/>
            <person name="Dedhia N."/>
            <person name="Preston R."/>
            <person name="Balija V."/>
            <person name="McCombie W.R."/>
            <person name="Chow T."/>
            <person name="Chen H."/>
            <person name="Chung M."/>
            <person name="Chen C."/>
            <person name="Shaw J."/>
            <person name="Wu H."/>
            <person name="Hsiao K."/>
            <person name="Chao Y."/>
            <person name="Chu M."/>
            <person name="Cheng C."/>
            <person name="Hour A."/>
            <person name="Lee P."/>
            <person name="Lin S."/>
            <person name="Lin Y."/>
            <person name="Liou J."/>
            <person name="Liu S."/>
            <person name="Hsing Y."/>
            <person name="Raghuvanshi S."/>
            <person name="Mohanty A."/>
            <person name="Bharti A.K."/>
            <person name="Gaur A."/>
            <person name="Gupta V."/>
            <person name="Kumar D."/>
            <person name="Ravi V."/>
            <person name="Vij S."/>
            <person name="Kapur A."/>
            <person name="Khurana P."/>
            <person name="Khurana P."/>
            <person name="Khurana J.P."/>
            <person name="Tyagi A.K."/>
            <person name="Gaikwad K."/>
            <person name="Singh A."/>
            <person name="Dalal V."/>
            <person name="Srivastava S."/>
            <person name="Dixit A."/>
            <person name="Pal A.K."/>
            <person name="Ghazi I.A."/>
            <person name="Yadav M."/>
            <person name="Pandit A."/>
            <person name="Bhargava A."/>
            <person name="Sureshbabu K."/>
            <person name="Batra K."/>
            <person name="Sharma T.R."/>
            <person name="Mohapatra T."/>
            <person name="Singh N.K."/>
            <person name="Messing J."/>
            <person name="Nelson A.B."/>
            <person name="Fuks G."/>
            <person name="Kavchok S."/>
            <person name="Keizer G."/>
            <person name="Linton E."/>
            <person name="Llaca V."/>
            <person name="Song R."/>
            <person name="Tanyolac B."/>
            <person name="Young S."/>
            <person name="Ho-Il K."/>
            <person name="Hahn J.H."/>
            <person name="Sangsakoo G."/>
            <person name="Vanavichit A."/>
            <person name="de Mattos Luiz.A.T."/>
            <person name="Zimmer P.D."/>
            <person name="Malone G."/>
            <person name="Dellagostin O."/>
            <person name="de Oliveira A.C."/>
            <person name="Bevan M."/>
            <person name="Bancroft I."/>
            <person name="Minx P."/>
            <person name="Cordum H."/>
            <person name="Wilson R."/>
            <person name="Cheng Z."/>
            <person name="Jin W."/>
            <person name="Jiang J."/>
            <person name="Leong S.A."/>
            <person name="Iwama H."/>
            <person name="Gojobori T."/>
            <person name="Itoh T."/>
            <person name="Niimura Y."/>
            <person name="Fujii Y."/>
            <person name="Habara T."/>
            <person name="Sakai H."/>
            <person name="Sato Y."/>
            <person name="Wilson G."/>
            <person name="Kumar K."/>
            <person name="McCouch S."/>
            <person name="Juretic N."/>
            <person name="Hoen D."/>
            <person name="Wright S."/>
            <person name="Bruskiewich R."/>
            <person name="Bureau T."/>
            <person name="Miyao A."/>
            <person name="Hirochika H."/>
            <person name="Nishikawa T."/>
            <person name="Kadowaki K."/>
            <person name="Sugiura M."/>
            <person name="Burr B."/>
            <person name="Sasaki T."/>
        </authorList>
    </citation>
    <scope>NUCLEOTIDE SEQUENCE [LARGE SCALE GENOMIC DNA]</scope>
    <source>
        <strain evidence="3">cv. Nipponbare</strain>
    </source>
</reference>
<evidence type="ECO:0000313" key="2">
    <source>
        <dbReference type="EMBL" id="BAS88798.1"/>
    </source>
</evidence>
<reference evidence="2 3" key="3">
    <citation type="journal article" date="2013" name="Rice">
        <title>Improvement of the Oryza sativa Nipponbare reference genome using next generation sequence and optical map data.</title>
        <authorList>
            <person name="Kawahara Y."/>
            <person name="de la Bastide M."/>
            <person name="Hamilton J.P."/>
            <person name="Kanamori H."/>
            <person name="McCombie W.R."/>
            <person name="Ouyang S."/>
            <person name="Schwartz D.C."/>
            <person name="Tanaka T."/>
            <person name="Wu J."/>
            <person name="Zhou S."/>
            <person name="Childs K.L."/>
            <person name="Davidson R.M."/>
            <person name="Lin H."/>
            <person name="Quesada-Ocampo L."/>
            <person name="Vaillancourt B."/>
            <person name="Sakai H."/>
            <person name="Lee S.S."/>
            <person name="Kim J."/>
            <person name="Numa H."/>
            <person name="Itoh T."/>
            <person name="Buell C.R."/>
            <person name="Matsumoto T."/>
        </authorList>
    </citation>
    <scope>NUCLEOTIDE SEQUENCE [LARGE SCALE GENOMIC DNA]</scope>
    <source>
        <strain evidence="3">cv. Nipponbare</strain>
    </source>
</reference>
<dbReference type="EMBL" id="AP014960">
    <property type="protein sequence ID" value="BAS88798.1"/>
    <property type="molecule type" value="Genomic_DNA"/>
</dbReference>
<sequence length="95" mass="10921">MLFTRRLENSCKSCCVGRRDLEPRRCHAPCCSCHVDAAPAGGDGWWWRWWWLCCCYCCISSDVAASGLWSERDSRRRRARPHPYSARARSPPSSA</sequence>
<name>A0A0P0W936_ORYSJ</name>
<feature type="compositionally biased region" description="Low complexity" evidence="1">
    <location>
        <begin position="82"/>
        <end position="95"/>
    </location>
</feature>
<dbReference type="InParanoid" id="A0A0P0W936"/>
<reference evidence="2 3" key="2">
    <citation type="journal article" date="2013" name="Plant Cell Physiol.">
        <title>Rice Annotation Project Database (RAP-DB): an integrative and interactive database for rice genomics.</title>
        <authorList>
            <person name="Sakai H."/>
            <person name="Lee S.S."/>
            <person name="Tanaka T."/>
            <person name="Numa H."/>
            <person name="Kim J."/>
            <person name="Kawahara Y."/>
            <person name="Wakimoto H."/>
            <person name="Yang C.C."/>
            <person name="Iwamoto M."/>
            <person name="Abe T."/>
            <person name="Yamada Y."/>
            <person name="Muto A."/>
            <person name="Inokuchi H."/>
            <person name="Ikemura T."/>
            <person name="Matsumoto T."/>
            <person name="Sasaki T."/>
            <person name="Itoh T."/>
        </authorList>
    </citation>
    <scope>NUCLEOTIDE SEQUENCE [LARGE SCALE GENOMIC DNA]</scope>
    <source>
        <strain evidence="3">cv. Nipponbare</strain>
    </source>
</reference>
<organism evidence="2 3">
    <name type="scientific">Oryza sativa subsp. japonica</name>
    <name type="common">Rice</name>
    <dbReference type="NCBI Taxonomy" id="39947"/>
    <lineage>
        <taxon>Eukaryota</taxon>
        <taxon>Viridiplantae</taxon>
        <taxon>Streptophyta</taxon>
        <taxon>Embryophyta</taxon>
        <taxon>Tracheophyta</taxon>
        <taxon>Spermatophyta</taxon>
        <taxon>Magnoliopsida</taxon>
        <taxon>Liliopsida</taxon>
        <taxon>Poales</taxon>
        <taxon>Poaceae</taxon>
        <taxon>BOP clade</taxon>
        <taxon>Oryzoideae</taxon>
        <taxon>Oryzeae</taxon>
        <taxon>Oryzinae</taxon>
        <taxon>Oryza</taxon>
        <taxon>Oryza sativa</taxon>
    </lineage>
</organism>
<gene>
    <name evidence="2" type="ordered locus">Os04g0368150</name>
    <name evidence="2" type="ORF">OSNPB_040368150</name>
</gene>
<feature type="region of interest" description="Disordered" evidence="1">
    <location>
        <begin position="68"/>
        <end position="95"/>
    </location>
</feature>
<protein>
    <submittedName>
        <fullName evidence="2">Os04g0368150 protein</fullName>
    </submittedName>
</protein>
<evidence type="ECO:0000256" key="1">
    <source>
        <dbReference type="SAM" id="MobiDB-lite"/>
    </source>
</evidence>
<accession>A0A0P0W936</accession>
<evidence type="ECO:0000313" key="3">
    <source>
        <dbReference type="Proteomes" id="UP000059680"/>
    </source>
</evidence>